<evidence type="ECO:0000256" key="1">
    <source>
        <dbReference type="ARBA" id="ARBA00004141"/>
    </source>
</evidence>
<reference evidence="7 8" key="1">
    <citation type="journal article" date="2022" name="Hortic Res">
        <title>The genome of Dioscorea zingiberensis sheds light on the biosynthesis, origin and evolution of the medicinally important diosgenin saponins.</title>
        <authorList>
            <person name="Li Y."/>
            <person name="Tan C."/>
            <person name="Li Z."/>
            <person name="Guo J."/>
            <person name="Li S."/>
            <person name="Chen X."/>
            <person name="Wang C."/>
            <person name="Dai X."/>
            <person name="Yang H."/>
            <person name="Song W."/>
            <person name="Hou L."/>
            <person name="Xu J."/>
            <person name="Tong Z."/>
            <person name="Xu A."/>
            <person name="Yuan X."/>
            <person name="Wang W."/>
            <person name="Yang Q."/>
            <person name="Chen L."/>
            <person name="Sun Z."/>
            <person name="Wang K."/>
            <person name="Pan B."/>
            <person name="Chen J."/>
            <person name="Bao Y."/>
            <person name="Liu F."/>
            <person name="Qi X."/>
            <person name="Gang D.R."/>
            <person name="Wen J."/>
            <person name="Li J."/>
        </authorList>
    </citation>
    <scope>NUCLEOTIDE SEQUENCE [LARGE SCALE GENOMIC DNA]</scope>
    <source>
        <strain evidence="7">Dzin_1.0</strain>
    </source>
</reference>
<accession>A0A9D5H1S8</accession>
<dbReference type="PANTHER" id="PTHR11654">
    <property type="entry name" value="OLIGOPEPTIDE TRANSPORTER-RELATED"/>
    <property type="match status" value="1"/>
</dbReference>
<feature type="transmembrane region" description="Helical" evidence="6">
    <location>
        <begin position="171"/>
        <end position="197"/>
    </location>
</feature>
<gene>
    <name evidence="7" type="ORF">J5N97_000245</name>
</gene>
<organism evidence="7 8">
    <name type="scientific">Dioscorea zingiberensis</name>
    <dbReference type="NCBI Taxonomy" id="325984"/>
    <lineage>
        <taxon>Eukaryota</taxon>
        <taxon>Viridiplantae</taxon>
        <taxon>Streptophyta</taxon>
        <taxon>Embryophyta</taxon>
        <taxon>Tracheophyta</taxon>
        <taxon>Spermatophyta</taxon>
        <taxon>Magnoliopsida</taxon>
        <taxon>Liliopsida</taxon>
        <taxon>Dioscoreales</taxon>
        <taxon>Dioscoreaceae</taxon>
        <taxon>Dioscorea</taxon>
    </lineage>
</organism>
<evidence type="ECO:0000256" key="3">
    <source>
        <dbReference type="ARBA" id="ARBA00022692"/>
    </source>
</evidence>
<proteinExistence type="inferred from homology"/>
<dbReference type="Proteomes" id="UP001085076">
    <property type="component" value="Unassembled WGS sequence"/>
</dbReference>
<dbReference type="Pfam" id="PF00854">
    <property type="entry name" value="PTR2"/>
    <property type="match status" value="1"/>
</dbReference>
<dbReference type="InterPro" id="IPR000109">
    <property type="entry name" value="POT_fam"/>
</dbReference>
<dbReference type="OrthoDB" id="786198at2759"/>
<evidence type="ECO:0000313" key="8">
    <source>
        <dbReference type="Proteomes" id="UP001085076"/>
    </source>
</evidence>
<evidence type="ECO:0000313" key="7">
    <source>
        <dbReference type="EMBL" id="KAJ0959989.1"/>
    </source>
</evidence>
<sequence length="263" mass="29902">MIGISLVAKHKLSEMSISDWTLDSEERFQVDEANHLNTWEGYVDWRNRPAIRGRHGGMLAVSFVLVVEILENLAYLANASNLVLYLSKFMHFSPSTSANIVTNFMGTAFLLALLGGFLADAFFTTYCIYLISSAIEFTYLFLGSADLFTLAGMMEFFFTEAPLSMRSLATALSWASLAMGYYLSSVLVNIVNSITGAYRRRPWLVGTNLNMYHLERFYWLMCVLSGVNFLYYLLWASRYKYRSTGLDDDDFDLAEHENPTPKD</sequence>
<comment type="caution">
    <text evidence="7">The sequence shown here is derived from an EMBL/GenBank/DDBJ whole genome shotgun (WGS) entry which is preliminary data.</text>
</comment>
<protein>
    <submittedName>
        <fullName evidence="7">Uncharacterized protein</fullName>
    </submittedName>
</protein>
<dbReference type="AlphaFoldDB" id="A0A9D5H1S8"/>
<dbReference type="Gene3D" id="1.20.1250.20">
    <property type="entry name" value="MFS general substrate transporter like domains"/>
    <property type="match status" value="2"/>
</dbReference>
<evidence type="ECO:0000256" key="4">
    <source>
        <dbReference type="ARBA" id="ARBA00022989"/>
    </source>
</evidence>
<keyword evidence="8" id="KW-1185">Reference proteome</keyword>
<evidence type="ECO:0000256" key="2">
    <source>
        <dbReference type="ARBA" id="ARBA00005982"/>
    </source>
</evidence>
<dbReference type="SUPFAM" id="SSF103473">
    <property type="entry name" value="MFS general substrate transporter"/>
    <property type="match status" value="1"/>
</dbReference>
<evidence type="ECO:0000256" key="6">
    <source>
        <dbReference type="SAM" id="Phobius"/>
    </source>
</evidence>
<comment type="similarity">
    <text evidence="2">Belongs to the major facilitator superfamily. Proton-dependent oligopeptide transporter (POT/PTR) (TC 2.A.17) family.</text>
</comment>
<name>A0A9D5H1S8_9LILI</name>
<keyword evidence="3 6" id="KW-0812">Transmembrane</keyword>
<evidence type="ECO:0000256" key="5">
    <source>
        <dbReference type="ARBA" id="ARBA00023136"/>
    </source>
</evidence>
<feature type="transmembrane region" description="Helical" evidence="6">
    <location>
        <begin position="217"/>
        <end position="235"/>
    </location>
</feature>
<keyword evidence="5 6" id="KW-0472">Membrane</keyword>
<dbReference type="GO" id="GO:0016020">
    <property type="term" value="C:membrane"/>
    <property type="evidence" value="ECO:0007669"/>
    <property type="project" value="UniProtKB-SubCell"/>
</dbReference>
<comment type="subcellular location">
    <subcellularLocation>
        <location evidence="1">Membrane</location>
        <topology evidence="1">Multi-pass membrane protein</topology>
    </subcellularLocation>
</comment>
<feature type="transmembrane region" description="Helical" evidence="6">
    <location>
        <begin position="137"/>
        <end position="159"/>
    </location>
</feature>
<dbReference type="InterPro" id="IPR036259">
    <property type="entry name" value="MFS_trans_sf"/>
</dbReference>
<dbReference type="EMBL" id="JAGGNH010000125">
    <property type="protein sequence ID" value="KAJ0959989.1"/>
    <property type="molecule type" value="Genomic_DNA"/>
</dbReference>
<keyword evidence="4 6" id="KW-1133">Transmembrane helix</keyword>
<dbReference type="GO" id="GO:0022857">
    <property type="term" value="F:transmembrane transporter activity"/>
    <property type="evidence" value="ECO:0007669"/>
    <property type="project" value="InterPro"/>
</dbReference>
<feature type="transmembrane region" description="Helical" evidence="6">
    <location>
        <begin position="56"/>
        <end position="76"/>
    </location>
</feature>
<feature type="transmembrane region" description="Helical" evidence="6">
    <location>
        <begin position="108"/>
        <end position="131"/>
    </location>
</feature>